<name>A0A0F8YJS7_9ZZZZ</name>
<dbReference type="AlphaFoldDB" id="A0A0F8YJS7"/>
<dbReference type="EMBL" id="LAZR01053023">
    <property type="protein sequence ID" value="KKK81668.1"/>
    <property type="molecule type" value="Genomic_DNA"/>
</dbReference>
<sequence length="29" mass="3381">SFKTKPFSNEKLVRNVEKALKKTVYNPIT</sequence>
<reference evidence="1" key="1">
    <citation type="journal article" date="2015" name="Nature">
        <title>Complex archaea that bridge the gap between prokaryotes and eukaryotes.</title>
        <authorList>
            <person name="Spang A."/>
            <person name="Saw J.H."/>
            <person name="Jorgensen S.L."/>
            <person name="Zaremba-Niedzwiedzka K."/>
            <person name="Martijn J."/>
            <person name="Lind A.E."/>
            <person name="van Eijk R."/>
            <person name="Schleper C."/>
            <person name="Guy L."/>
            <person name="Ettema T.J."/>
        </authorList>
    </citation>
    <scope>NUCLEOTIDE SEQUENCE</scope>
</reference>
<organism evidence="1">
    <name type="scientific">marine sediment metagenome</name>
    <dbReference type="NCBI Taxonomy" id="412755"/>
    <lineage>
        <taxon>unclassified sequences</taxon>
        <taxon>metagenomes</taxon>
        <taxon>ecological metagenomes</taxon>
    </lineage>
</organism>
<comment type="caution">
    <text evidence="1">The sequence shown here is derived from an EMBL/GenBank/DDBJ whole genome shotgun (WGS) entry which is preliminary data.</text>
</comment>
<protein>
    <submittedName>
        <fullName evidence="1">Uncharacterized protein</fullName>
    </submittedName>
</protein>
<evidence type="ECO:0000313" key="1">
    <source>
        <dbReference type="EMBL" id="KKK81668.1"/>
    </source>
</evidence>
<feature type="non-terminal residue" evidence="1">
    <location>
        <position position="1"/>
    </location>
</feature>
<accession>A0A0F8YJS7</accession>
<gene>
    <name evidence="1" type="ORF">LCGC14_2811130</name>
</gene>
<proteinExistence type="predicted"/>